<feature type="transmembrane region" description="Helical" evidence="2">
    <location>
        <begin position="68"/>
        <end position="89"/>
    </location>
</feature>
<dbReference type="SUPFAM" id="SSF51735">
    <property type="entry name" value="NAD(P)-binding Rossmann-fold domains"/>
    <property type="match status" value="1"/>
</dbReference>
<dbReference type="InterPro" id="IPR036291">
    <property type="entry name" value="NAD(P)-bd_dom_sf"/>
</dbReference>
<dbReference type="InterPro" id="IPR013549">
    <property type="entry name" value="DUF1731"/>
</dbReference>
<evidence type="ECO:0000259" key="4">
    <source>
        <dbReference type="Pfam" id="PF08338"/>
    </source>
</evidence>
<evidence type="ECO:0000256" key="1">
    <source>
        <dbReference type="ARBA" id="ARBA00009353"/>
    </source>
</evidence>
<dbReference type="InterPro" id="IPR010099">
    <property type="entry name" value="SDR39U1"/>
</dbReference>
<sequence>MNTHVLALQLMAAQGCLGAFDTVYHHELREALPQRPGAKRELAIHATRALIYALLFIGLAYWEWHGVWTIVLMSVFAVEILLTLWDFVVEDGSRLLPATERVVHTVLAINGGAFIALLALHVPDWHARPSSLSWHAHGWLSVFLALCGIGVGIAGWRDACAARRLGRIEAAGDAAPISFDDVKRTVLVTGATGFIGQRLVRALLREGHDVIALTRQPKRCAWLFDGKLRCIASMSALPPTVKVDVIINLAGTRILGWRWTGKRKKALRQSRIGTTRSLVRWIDEARRKPWLLLSASAVGYYGIQEIGEQTALDESTPPQPMFMSALCRDWEAAAKAAARHGVPVECLRFGLVLGMQGALPMLLLPILLGLGVRLGSGRQWISWIHVDDAVAAIAHLWRRAAERSQVLAPDSAAAVGVCNLTAPGCVTQLGFSQAAARIWRRPCLLPIPAWPLRLMLGEQADLLLEGQRVIPARLLREGFVFRYPDVESALQSLK</sequence>
<evidence type="ECO:0000313" key="5">
    <source>
        <dbReference type="EMBL" id="MBK4734027.1"/>
    </source>
</evidence>
<accession>A0A934SWC2</accession>
<dbReference type="PANTHER" id="PTHR11092:SF0">
    <property type="entry name" value="EPIMERASE FAMILY PROTEIN SDR39U1"/>
    <property type="match status" value="1"/>
</dbReference>
<keyword evidence="2" id="KW-0472">Membrane</keyword>
<feature type="transmembrane region" description="Helical" evidence="2">
    <location>
        <begin position="42"/>
        <end position="62"/>
    </location>
</feature>
<keyword evidence="2" id="KW-0812">Transmembrane</keyword>
<keyword evidence="6" id="KW-1185">Reference proteome</keyword>
<dbReference type="AlphaFoldDB" id="A0A934SWC2"/>
<reference evidence="5" key="1">
    <citation type="submission" date="2021-01" db="EMBL/GenBank/DDBJ databases">
        <title>Genome sequence of strain Noviherbaspirillum sp. DKR-6.</title>
        <authorList>
            <person name="Chaudhary D.K."/>
        </authorList>
    </citation>
    <scope>NUCLEOTIDE SEQUENCE</scope>
    <source>
        <strain evidence="5">DKR-6</strain>
    </source>
</reference>
<dbReference type="RefSeq" id="WP_200590811.1">
    <property type="nucleotide sequence ID" value="NZ_JAEPBG010000002.1"/>
</dbReference>
<dbReference type="NCBIfam" id="TIGR01777">
    <property type="entry name" value="yfcH"/>
    <property type="match status" value="1"/>
</dbReference>
<feature type="transmembrane region" description="Helical" evidence="2">
    <location>
        <begin position="134"/>
        <end position="156"/>
    </location>
</feature>
<feature type="transmembrane region" description="Helical" evidence="2">
    <location>
        <begin position="349"/>
        <end position="368"/>
    </location>
</feature>
<feature type="transmembrane region" description="Helical" evidence="2">
    <location>
        <begin position="101"/>
        <end position="122"/>
    </location>
</feature>
<dbReference type="EMBL" id="JAEPBG010000002">
    <property type="protein sequence ID" value="MBK4734027.1"/>
    <property type="molecule type" value="Genomic_DNA"/>
</dbReference>
<comment type="similarity">
    <text evidence="1">Belongs to the NAD(P)-dependent epimerase/dehydratase family. SDR39U1 subfamily.</text>
</comment>
<keyword evidence="2" id="KW-1133">Transmembrane helix</keyword>
<dbReference type="InterPro" id="IPR001509">
    <property type="entry name" value="Epimerase_deHydtase"/>
</dbReference>
<comment type="caution">
    <text evidence="5">The sequence shown here is derived from an EMBL/GenBank/DDBJ whole genome shotgun (WGS) entry which is preliminary data.</text>
</comment>
<evidence type="ECO:0000259" key="3">
    <source>
        <dbReference type="Pfam" id="PF01370"/>
    </source>
</evidence>
<feature type="domain" description="NAD-dependent epimerase/dehydratase" evidence="3">
    <location>
        <begin position="186"/>
        <end position="400"/>
    </location>
</feature>
<protein>
    <submittedName>
        <fullName evidence="5">TIGR01777 family oxidoreductase</fullName>
    </submittedName>
</protein>
<dbReference type="Pfam" id="PF01370">
    <property type="entry name" value="Epimerase"/>
    <property type="match status" value="1"/>
</dbReference>
<dbReference type="Proteomes" id="UP000622890">
    <property type="component" value="Unassembled WGS sequence"/>
</dbReference>
<dbReference type="Pfam" id="PF08338">
    <property type="entry name" value="DUF1731"/>
    <property type="match status" value="1"/>
</dbReference>
<dbReference type="Gene3D" id="3.40.50.720">
    <property type="entry name" value="NAD(P)-binding Rossmann-like Domain"/>
    <property type="match status" value="1"/>
</dbReference>
<gene>
    <name evidence="5" type="ORF">JJB74_05325</name>
</gene>
<organism evidence="5 6">
    <name type="scientific">Noviherbaspirillum pedocola</name>
    <dbReference type="NCBI Taxonomy" id="2801341"/>
    <lineage>
        <taxon>Bacteria</taxon>
        <taxon>Pseudomonadati</taxon>
        <taxon>Pseudomonadota</taxon>
        <taxon>Betaproteobacteria</taxon>
        <taxon>Burkholderiales</taxon>
        <taxon>Oxalobacteraceae</taxon>
        <taxon>Noviherbaspirillum</taxon>
    </lineage>
</organism>
<name>A0A934SWC2_9BURK</name>
<evidence type="ECO:0000256" key="2">
    <source>
        <dbReference type="SAM" id="Phobius"/>
    </source>
</evidence>
<evidence type="ECO:0000313" key="6">
    <source>
        <dbReference type="Proteomes" id="UP000622890"/>
    </source>
</evidence>
<feature type="domain" description="DUF1731" evidence="4">
    <location>
        <begin position="447"/>
        <end position="493"/>
    </location>
</feature>
<dbReference type="PANTHER" id="PTHR11092">
    <property type="entry name" value="SUGAR NUCLEOTIDE EPIMERASE RELATED"/>
    <property type="match status" value="1"/>
</dbReference>
<proteinExistence type="inferred from homology"/>